<dbReference type="EMBL" id="KN838607">
    <property type="protein sequence ID" value="KIK01409.1"/>
    <property type="molecule type" value="Genomic_DNA"/>
</dbReference>
<feature type="region of interest" description="Disordered" evidence="19">
    <location>
        <begin position="188"/>
        <end position="292"/>
    </location>
</feature>
<evidence type="ECO:0000256" key="1">
    <source>
        <dbReference type="ARBA" id="ARBA00004123"/>
    </source>
</evidence>
<evidence type="ECO:0000313" key="21">
    <source>
        <dbReference type="Proteomes" id="UP000054477"/>
    </source>
</evidence>
<protein>
    <recommendedName>
        <fullName evidence="17">DASH complex subunit DUO1</fullName>
    </recommendedName>
    <alternativeName>
        <fullName evidence="18">Outer kinetochore protein DUO1</fullName>
    </alternativeName>
</protein>
<evidence type="ECO:0000256" key="5">
    <source>
        <dbReference type="ARBA" id="ARBA00022454"/>
    </source>
</evidence>
<comment type="subcellular location">
    <subcellularLocation>
        <location evidence="3">Chromosome</location>
        <location evidence="3">Centromere</location>
        <location evidence="3">Kinetochore</location>
    </subcellularLocation>
    <subcellularLocation>
        <location evidence="2">Cytoplasm</location>
        <location evidence="2">Cytoskeleton</location>
        <location evidence="2">Spindle</location>
    </subcellularLocation>
    <subcellularLocation>
        <location evidence="1">Nucleus</location>
    </subcellularLocation>
</comment>
<organism evidence="20 21">
    <name type="scientific">Laccaria amethystina LaAM-08-1</name>
    <dbReference type="NCBI Taxonomy" id="1095629"/>
    <lineage>
        <taxon>Eukaryota</taxon>
        <taxon>Fungi</taxon>
        <taxon>Dikarya</taxon>
        <taxon>Basidiomycota</taxon>
        <taxon>Agaricomycotina</taxon>
        <taxon>Agaricomycetes</taxon>
        <taxon>Agaricomycetidae</taxon>
        <taxon>Agaricales</taxon>
        <taxon>Agaricineae</taxon>
        <taxon>Hydnangiaceae</taxon>
        <taxon>Laccaria</taxon>
    </lineage>
</organism>
<dbReference type="GO" id="GO:0005874">
    <property type="term" value="C:microtubule"/>
    <property type="evidence" value="ECO:0007669"/>
    <property type="project" value="UniProtKB-KW"/>
</dbReference>
<dbReference type="PANTHER" id="PTHR28216">
    <property type="entry name" value="DASH COMPLEX SUBUNIT DUO1"/>
    <property type="match status" value="1"/>
</dbReference>
<evidence type="ECO:0000256" key="17">
    <source>
        <dbReference type="ARBA" id="ARBA00044152"/>
    </source>
</evidence>
<evidence type="ECO:0000256" key="6">
    <source>
        <dbReference type="ARBA" id="ARBA00022490"/>
    </source>
</evidence>
<name>A0A0C9XIU8_9AGAR</name>
<dbReference type="InterPro" id="IPR013960">
    <property type="entry name" value="DASH_Duo1"/>
</dbReference>
<feature type="compositionally biased region" description="Polar residues" evidence="19">
    <location>
        <begin position="256"/>
        <end position="276"/>
    </location>
</feature>
<evidence type="ECO:0000256" key="3">
    <source>
        <dbReference type="ARBA" id="ARBA00004629"/>
    </source>
</evidence>
<evidence type="ECO:0000313" key="20">
    <source>
        <dbReference type="EMBL" id="KIK01409.1"/>
    </source>
</evidence>
<evidence type="ECO:0000256" key="16">
    <source>
        <dbReference type="ARBA" id="ARBA00023328"/>
    </source>
</evidence>
<keyword evidence="6" id="KW-0963">Cytoplasm</keyword>
<dbReference type="STRING" id="1095629.A0A0C9XIU8"/>
<keyword evidence="9" id="KW-0498">Mitosis</keyword>
<dbReference type="PANTHER" id="PTHR28216:SF1">
    <property type="entry name" value="DASH COMPLEX SUBUNIT DUO1"/>
    <property type="match status" value="1"/>
</dbReference>
<evidence type="ECO:0000256" key="13">
    <source>
        <dbReference type="ARBA" id="ARBA00023212"/>
    </source>
</evidence>
<keyword evidence="11" id="KW-0995">Kinetochore</keyword>
<keyword evidence="5" id="KW-0158">Chromosome</keyword>
<keyword evidence="7" id="KW-0132">Cell division</keyword>
<dbReference type="GO" id="GO:0042729">
    <property type="term" value="C:DASH complex"/>
    <property type="evidence" value="ECO:0007669"/>
    <property type="project" value="InterPro"/>
</dbReference>
<keyword evidence="15" id="KW-0131">Cell cycle</keyword>
<dbReference type="GO" id="GO:0072686">
    <property type="term" value="C:mitotic spindle"/>
    <property type="evidence" value="ECO:0007669"/>
    <property type="project" value="InterPro"/>
</dbReference>
<dbReference type="OrthoDB" id="5599235at2759"/>
<keyword evidence="16" id="KW-0137">Centromere</keyword>
<evidence type="ECO:0000256" key="11">
    <source>
        <dbReference type="ARBA" id="ARBA00022838"/>
    </source>
</evidence>
<feature type="compositionally biased region" description="Basic and acidic residues" evidence="19">
    <location>
        <begin position="88"/>
        <end position="99"/>
    </location>
</feature>
<keyword evidence="14" id="KW-0539">Nucleus</keyword>
<accession>A0A0C9XIU8</accession>
<dbReference type="GO" id="GO:0051301">
    <property type="term" value="P:cell division"/>
    <property type="evidence" value="ECO:0007669"/>
    <property type="project" value="UniProtKB-KW"/>
</dbReference>
<reference evidence="20 21" key="1">
    <citation type="submission" date="2014-04" db="EMBL/GenBank/DDBJ databases">
        <authorList>
            <consortium name="DOE Joint Genome Institute"/>
            <person name="Kuo A."/>
            <person name="Kohler A."/>
            <person name="Nagy L.G."/>
            <person name="Floudas D."/>
            <person name="Copeland A."/>
            <person name="Barry K.W."/>
            <person name="Cichocki N."/>
            <person name="Veneault-Fourrey C."/>
            <person name="LaButti K."/>
            <person name="Lindquist E.A."/>
            <person name="Lipzen A."/>
            <person name="Lundell T."/>
            <person name="Morin E."/>
            <person name="Murat C."/>
            <person name="Sun H."/>
            <person name="Tunlid A."/>
            <person name="Henrissat B."/>
            <person name="Grigoriev I.V."/>
            <person name="Hibbett D.S."/>
            <person name="Martin F."/>
            <person name="Nordberg H.P."/>
            <person name="Cantor M.N."/>
            <person name="Hua S.X."/>
        </authorList>
    </citation>
    <scope>NUCLEOTIDE SEQUENCE [LARGE SCALE GENOMIC DNA]</scope>
    <source>
        <strain evidence="20 21">LaAM-08-1</strain>
    </source>
</reference>
<evidence type="ECO:0000256" key="9">
    <source>
        <dbReference type="ARBA" id="ARBA00022776"/>
    </source>
</evidence>
<reference evidence="21" key="2">
    <citation type="submission" date="2015-01" db="EMBL/GenBank/DDBJ databases">
        <title>Evolutionary Origins and Diversification of the Mycorrhizal Mutualists.</title>
        <authorList>
            <consortium name="DOE Joint Genome Institute"/>
            <consortium name="Mycorrhizal Genomics Consortium"/>
            <person name="Kohler A."/>
            <person name="Kuo A."/>
            <person name="Nagy L.G."/>
            <person name="Floudas D."/>
            <person name="Copeland A."/>
            <person name="Barry K.W."/>
            <person name="Cichocki N."/>
            <person name="Veneault-Fourrey C."/>
            <person name="LaButti K."/>
            <person name="Lindquist E.A."/>
            <person name="Lipzen A."/>
            <person name="Lundell T."/>
            <person name="Morin E."/>
            <person name="Murat C."/>
            <person name="Riley R."/>
            <person name="Ohm R."/>
            <person name="Sun H."/>
            <person name="Tunlid A."/>
            <person name="Henrissat B."/>
            <person name="Grigoriev I.V."/>
            <person name="Hibbett D.S."/>
            <person name="Martin F."/>
        </authorList>
    </citation>
    <scope>NUCLEOTIDE SEQUENCE [LARGE SCALE GENOMIC DNA]</scope>
    <source>
        <strain evidence="21">LaAM-08-1</strain>
    </source>
</reference>
<evidence type="ECO:0000256" key="8">
    <source>
        <dbReference type="ARBA" id="ARBA00022701"/>
    </source>
</evidence>
<comment type="similarity">
    <text evidence="4">Belongs to the DASH complex DUO1 family.</text>
</comment>
<evidence type="ECO:0000256" key="12">
    <source>
        <dbReference type="ARBA" id="ARBA00023054"/>
    </source>
</evidence>
<sequence length="292" mass="32198">MNSSEFSDIPLSATDSRLLSLSPVLASDSSLPEINDLSLSELSLNHCAGPSGVISLLAQDDSASSTSKHDGDCNGASGSPPHGLSADDTEKTKRNETKLREEKLQSDLFILKKLNASFAMFHEALDAAGSANQRTATQLEQTDALLNRYLAMLSKSEEFSRLIFDEEWEGAEADGEILEREMAEARRREVEERSLAAQREAERRKTEERERLEREEKELAERERKERATRRGGVRGVRATRASMRGARGTGMRQAEPTSTRTLLYGANTASANPSRRGNPPTIGRGVPPRRI</sequence>
<evidence type="ECO:0000256" key="15">
    <source>
        <dbReference type="ARBA" id="ARBA00023306"/>
    </source>
</evidence>
<gene>
    <name evidence="20" type="ORF">K443DRAFT_678411</name>
</gene>
<feature type="compositionally biased region" description="Basic and acidic residues" evidence="19">
    <location>
        <begin position="188"/>
        <end position="226"/>
    </location>
</feature>
<dbReference type="GO" id="GO:0007059">
    <property type="term" value="P:chromosome segregation"/>
    <property type="evidence" value="ECO:0007669"/>
    <property type="project" value="UniProtKB-KW"/>
</dbReference>
<evidence type="ECO:0000256" key="14">
    <source>
        <dbReference type="ARBA" id="ARBA00023242"/>
    </source>
</evidence>
<feature type="region of interest" description="Disordered" evidence="19">
    <location>
        <begin position="63"/>
        <end position="99"/>
    </location>
</feature>
<dbReference type="GO" id="GO:0000278">
    <property type="term" value="P:mitotic cell cycle"/>
    <property type="evidence" value="ECO:0007669"/>
    <property type="project" value="InterPro"/>
</dbReference>
<keyword evidence="12" id="KW-0175">Coiled coil</keyword>
<evidence type="ECO:0000256" key="7">
    <source>
        <dbReference type="ARBA" id="ARBA00022618"/>
    </source>
</evidence>
<dbReference type="HOGENOM" id="CLU_077454_0_0_1"/>
<evidence type="ECO:0000256" key="18">
    <source>
        <dbReference type="ARBA" id="ARBA00044358"/>
    </source>
</evidence>
<proteinExistence type="inferred from homology"/>
<keyword evidence="10" id="KW-0159">Chromosome partition</keyword>
<dbReference type="Pfam" id="PF08651">
    <property type="entry name" value="DASH_Duo1"/>
    <property type="match status" value="1"/>
</dbReference>
<evidence type="ECO:0000256" key="19">
    <source>
        <dbReference type="SAM" id="MobiDB-lite"/>
    </source>
</evidence>
<dbReference type="AlphaFoldDB" id="A0A0C9XIU8"/>
<evidence type="ECO:0000256" key="10">
    <source>
        <dbReference type="ARBA" id="ARBA00022829"/>
    </source>
</evidence>
<keyword evidence="13" id="KW-0206">Cytoskeleton</keyword>
<evidence type="ECO:0000256" key="4">
    <source>
        <dbReference type="ARBA" id="ARBA00005366"/>
    </source>
</evidence>
<keyword evidence="8" id="KW-0493">Microtubule</keyword>
<evidence type="ECO:0000256" key="2">
    <source>
        <dbReference type="ARBA" id="ARBA00004186"/>
    </source>
</evidence>
<keyword evidence="21" id="KW-1185">Reference proteome</keyword>
<dbReference type="Proteomes" id="UP000054477">
    <property type="component" value="Unassembled WGS sequence"/>
</dbReference>